<reference evidence="2 3" key="1">
    <citation type="submission" date="2021-10" db="EMBL/GenBank/DDBJ databases">
        <title>Anaerobic single-cell dispensing facilitates the cultivation of human gut bacteria.</title>
        <authorList>
            <person name="Afrizal A."/>
        </authorList>
    </citation>
    <scope>NUCLEOTIDE SEQUENCE [LARGE SCALE GENOMIC DNA]</scope>
    <source>
        <strain evidence="2 3">CLA-AA-H270</strain>
    </source>
</reference>
<sequence length="182" mass="21174">MNDLEQCVQTFENMLDKDYFLTLEDGTVLHIFFTEKHFKHLLGLHKLTDIAAFSPKSKLSAKAVYNYIKTGKITFDAIRKSAHYDKIKNRIACFPMIESVFFKKVIVDFNPSLLENCKLQAEYILYKEHGSGYLHLAIGYDVKGQYPESFFYEDSKCYLSSQHFMNVVKLEVVQKSKKTKGR</sequence>
<keyword evidence="3" id="KW-1185">Reference proteome</keyword>
<evidence type="ECO:0000313" key="2">
    <source>
        <dbReference type="EMBL" id="MCC2176694.1"/>
    </source>
</evidence>
<dbReference type="Pfam" id="PF18813">
    <property type="entry name" value="PBECR4"/>
    <property type="match status" value="1"/>
</dbReference>
<dbReference type="InterPro" id="IPR041420">
    <property type="entry name" value="PBECR4"/>
</dbReference>
<evidence type="ECO:0000259" key="1">
    <source>
        <dbReference type="Pfam" id="PF18813"/>
    </source>
</evidence>
<accession>A0AAW4VUU7</accession>
<proteinExistence type="predicted"/>
<dbReference type="AlphaFoldDB" id="A0AAW4VUU7"/>
<comment type="caution">
    <text evidence="2">The sequence shown here is derived from an EMBL/GenBank/DDBJ whole genome shotgun (WGS) entry which is preliminary data.</text>
</comment>
<name>A0AAW4VUU7_9FIRM</name>
<dbReference type="EMBL" id="JAJEPX010000013">
    <property type="protein sequence ID" value="MCC2176694.1"/>
    <property type="molecule type" value="Genomic_DNA"/>
</dbReference>
<protein>
    <submittedName>
        <fullName evidence="2">PBECR4 domain-containing protein</fullName>
    </submittedName>
</protein>
<gene>
    <name evidence="2" type="ORF">LKD22_06090</name>
</gene>
<dbReference type="Proteomes" id="UP001298753">
    <property type="component" value="Unassembled WGS sequence"/>
</dbReference>
<organism evidence="2 3">
    <name type="scientific">Agathobaculum butyriciproducens</name>
    <dbReference type="NCBI Taxonomy" id="1628085"/>
    <lineage>
        <taxon>Bacteria</taxon>
        <taxon>Bacillati</taxon>
        <taxon>Bacillota</taxon>
        <taxon>Clostridia</taxon>
        <taxon>Eubacteriales</taxon>
        <taxon>Butyricicoccaceae</taxon>
        <taxon>Agathobaculum</taxon>
    </lineage>
</organism>
<dbReference type="RefSeq" id="WP_227600556.1">
    <property type="nucleotide sequence ID" value="NZ_JAJEPX010000013.1"/>
</dbReference>
<evidence type="ECO:0000313" key="3">
    <source>
        <dbReference type="Proteomes" id="UP001298753"/>
    </source>
</evidence>
<dbReference type="GeneID" id="98659928"/>
<feature type="domain" description="Phage-Barnase-EndoU-ColicinE5/D-RelE like nuclease 4" evidence="1">
    <location>
        <begin position="4"/>
        <end position="151"/>
    </location>
</feature>